<sequence>MATDADARRERDEERMRRRFARRQWARRWGVWRPLLAAFALAVVVGLGVWVVWFSTLLGVDEVQVTGLGHLDQAQVLEVAGVKEGTPLVKVDTSNVERRVKALAPVLDVTVSRRLPGTLTLDVTEREAVAITVLAGKWNGVDADGVVFRQYAKMPRGLPRLKLVGQVDPEVLREGAQVVASLPDSLAADVRRVEVETVDHITLVMRGGRTVLWGSGEDSADKAAVLAALVKASQDTHFDVSVPGHPVTAH</sequence>
<keyword evidence="6 8" id="KW-0472">Membrane</keyword>
<proteinExistence type="predicted"/>
<organism evidence="10 11">
    <name type="scientific">Nocardioides yefusunii</name>
    <dbReference type="NCBI Taxonomy" id="2500546"/>
    <lineage>
        <taxon>Bacteria</taxon>
        <taxon>Bacillati</taxon>
        <taxon>Actinomycetota</taxon>
        <taxon>Actinomycetes</taxon>
        <taxon>Propionibacteriales</taxon>
        <taxon>Nocardioidaceae</taxon>
        <taxon>Nocardioides</taxon>
    </lineage>
</organism>
<keyword evidence="11" id="KW-1185">Reference proteome</keyword>
<evidence type="ECO:0000256" key="2">
    <source>
        <dbReference type="ARBA" id="ARBA00022475"/>
    </source>
</evidence>
<evidence type="ECO:0000259" key="9">
    <source>
        <dbReference type="PROSITE" id="PS51779"/>
    </source>
</evidence>
<dbReference type="InterPro" id="IPR050487">
    <property type="entry name" value="FtsQ_DivIB"/>
</dbReference>
<comment type="subcellular location">
    <subcellularLocation>
        <location evidence="1">Membrane</location>
    </subcellularLocation>
</comment>
<evidence type="ECO:0000256" key="7">
    <source>
        <dbReference type="ARBA" id="ARBA00023306"/>
    </source>
</evidence>
<dbReference type="Pfam" id="PF03799">
    <property type="entry name" value="FtsQ_DivIB_C"/>
    <property type="match status" value="1"/>
</dbReference>
<dbReference type="PROSITE" id="PS51779">
    <property type="entry name" value="POTRA"/>
    <property type="match status" value="1"/>
</dbReference>
<accession>A0ABW1QUT8</accession>
<dbReference type="Pfam" id="PF08478">
    <property type="entry name" value="POTRA_1"/>
    <property type="match status" value="1"/>
</dbReference>
<feature type="domain" description="POTRA" evidence="9">
    <location>
        <begin position="58"/>
        <end position="126"/>
    </location>
</feature>
<dbReference type="GO" id="GO:0051301">
    <property type="term" value="P:cell division"/>
    <property type="evidence" value="ECO:0007669"/>
    <property type="project" value="UniProtKB-KW"/>
</dbReference>
<evidence type="ECO:0000256" key="6">
    <source>
        <dbReference type="ARBA" id="ARBA00023136"/>
    </source>
</evidence>
<dbReference type="PANTHER" id="PTHR37820:SF1">
    <property type="entry name" value="CELL DIVISION PROTEIN FTSQ"/>
    <property type="match status" value="1"/>
</dbReference>
<evidence type="ECO:0000256" key="5">
    <source>
        <dbReference type="ARBA" id="ARBA00022989"/>
    </source>
</evidence>
<evidence type="ECO:0000256" key="8">
    <source>
        <dbReference type="SAM" id="Phobius"/>
    </source>
</evidence>
<gene>
    <name evidence="10" type="ORF">ACFPWU_06335</name>
</gene>
<evidence type="ECO:0000256" key="1">
    <source>
        <dbReference type="ARBA" id="ARBA00004370"/>
    </source>
</evidence>
<keyword evidence="5 8" id="KW-1133">Transmembrane helix</keyword>
<protein>
    <submittedName>
        <fullName evidence="10">Cell division protein FtsQ/DivIB</fullName>
    </submittedName>
</protein>
<comment type="caution">
    <text evidence="10">The sequence shown here is derived from an EMBL/GenBank/DDBJ whole genome shotgun (WGS) entry which is preliminary data.</text>
</comment>
<evidence type="ECO:0000256" key="3">
    <source>
        <dbReference type="ARBA" id="ARBA00022618"/>
    </source>
</evidence>
<feature type="transmembrane region" description="Helical" evidence="8">
    <location>
        <begin position="31"/>
        <end position="53"/>
    </location>
</feature>
<name>A0ABW1QUT8_9ACTN</name>
<reference evidence="11" key="1">
    <citation type="journal article" date="2019" name="Int. J. Syst. Evol. Microbiol.">
        <title>The Global Catalogue of Microorganisms (GCM) 10K type strain sequencing project: providing services to taxonomists for standard genome sequencing and annotation.</title>
        <authorList>
            <consortium name="The Broad Institute Genomics Platform"/>
            <consortium name="The Broad Institute Genome Sequencing Center for Infectious Disease"/>
            <person name="Wu L."/>
            <person name="Ma J."/>
        </authorList>
    </citation>
    <scope>NUCLEOTIDE SEQUENCE [LARGE SCALE GENOMIC DNA]</scope>
    <source>
        <strain evidence="11">DFY28</strain>
    </source>
</reference>
<dbReference type="EMBL" id="JBHSQI010000003">
    <property type="protein sequence ID" value="MFC6153281.1"/>
    <property type="molecule type" value="Genomic_DNA"/>
</dbReference>
<evidence type="ECO:0000313" key="10">
    <source>
        <dbReference type="EMBL" id="MFC6153281.1"/>
    </source>
</evidence>
<keyword evidence="2" id="KW-1003">Cell membrane</keyword>
<evidence type="ECO:0000313" key="11">
    <source>
        <dbReference type="Proteomes" id="UP001596098"/>
    </source>
</evidence>
<keyword evidence="7" id="KW-0131">Cell cycle</keyword>
<dbReference type="InterPro" id="IPR005548">
    <property type="entry name" value="Cell_div_FtsQ/DivIB_C"/>
</dbReference>
<dbReference type="Proteomes" id="UP001596098">
    <property type="component" value="Unassembled WGS sequence"/>
</dbReference>
<dbReference type="InterPro" id="IPR034746">
    <property type="entry name" value="POTRA"/>
</dbReference>
<dbReference type="RefSeq" id="WP_239022066.1">
    <property type="nucleotide sequence ID" value="NZ_CP034929.1"/>
</dbReference>
<keyword evidence="3 10" id="KW-0132">Cell division</keyword>
<keyword evidence="4 8" id="KW-0812">Transmembrane</keyword>
<evidence type="ECO:0000256" key="4">
    <source>
        <dbReference type="ARBA" id="ARBA00022692"/>
    </source>
</evidence>
<dbReference type="PANTHER" id="PTHR37820">
    <property type="entry name" value="CELL DIVISION PROTEIN DIVIB"/>
    <property type="match status" value="1"/>
</dbReference>
<dbReference type="InterPro" id="IPR013685">
    <property type="entry name" value="POTRA_FtsQ_type"/>
</dbReference>
<dbReference type="Gene3D" id="3.10.20.310">
    <property type="entry name" value="membrane protein fhac"/>
    <property type="match status" value="1"/>
</dbReference>